<dbReference type="EMBL" id="MFNE01000004">
    <property type="protein sequence ID" value="OGG97150.1"/>
    <property type="molecule type" value="Genomic_DNA"/>
</dbReference>
<dbReference type="Proteomes" id="UP000178449">
    <property type="component" value="Unassembled WGS sequence"/>
</dbReference>
<name>A0A1F6GGB7_9PROT</name>
<organism evidence="1 2">
    <name type="scientific">Candidatus Lambdaproteobacteria bacterium RIFOXYD2_FULL_50_16</name>
    <dbReference type="NCBI Taxonomy" id="1817772"/>
    <lineage>
        <taxon>Bacteria</taxon>
        <taxon>Pseudomonadati</taxon>
        <taxon>Pseudomonadota</taxon>
        <taxon>Candidatus Lambdaproteobacteria</taxon>
    </lineage>
</organism>
<evidence type="ECO:0000313" key="2">
    <source>
        <dbReference type="Proteomes" id="UP000178449"/>
    </source>
</evidence>
<sequence length="72" mass="8396">MGFSLVWVLVNIYSVGIPLSIGSPCLPSGKAYFVPRVQTRYKKKLFPKDLTKSPKLMVFGIFYYIFMCYKYR</sequence>
<comment type="caution">
    <text evidence="1">The sequence shown here is derived from an EMBL/GenBank/DDBJ whole genome shotgun (WGS) entry which is preliminary data.</text>
</comment>
<protein>
    <submittedName>
        <fullName evidence="1">Uncharacterized protein</fullName>
    </submittedName>
</protein>
<evidence type="ECO:0000313" key="1">
    <source>
        <dbReference type="EMBL" id="OGG97150.1"/>
    </source>
</evidence>
<proteinExistence type="predicted"/>
<gene>
    <name evidence="1" type="ORF">A2527_10815</name>
</gene>
<accession>A0A1F6GGB7</accession>
<reference evidence="1 2" key="1">
    <citation type="journal article" date="2016" name="Nat. Commun.">
        <title>Thousands of microbial genomes shed light on interconnected biogeochemical processes in an aquifer system.</title>
        <authorList>
            <person name="Anantharaman K."/>
            <person name="Brown C.T."/>
            <person name="Hug L.A."/>
            <person name="Sharon I."/>
            <person name="Castelle C.J."/>
            <person name="Probst A.J."/>
            <person name="Thomas B.C."/>
            <person name="Singh A."/>
            <person name="Wilkins M.J."/>
            <person name="Karaoz U."/>
            <person name="Brodie E.L."/>
            <person name="Williams K.H."/>
            <person name="Hubbard S.S."/>
            <person name="Banfield J.F."/>
        </authorList>
    </citation>
    <scope>NUCLEOTIDE SEQUENCE [LARGE SCALE GENOMIC DNA]</scope>
</reference>
<dbReference type="AlphaFoldDB" id="A0A1F6GGB7"/>